<dbReference type="SUPFAM" id="SSF57184">
    <property type="entry name" value="Growth factor receptor domain"/>
    <property type="match status" value="1"/>
</dbReference>
<dbReference type="CDD" id="cd00064">
    <property type="entry name" value="FU"/>
    <property type="match status" value="1"/>
</dbReference>
<feature type="compositionally biased region" description="Basic and acidic residues" evidence="2">
    <location>
        <begin position="2537"/>
        <end position="2553"/>
    </location>
</feature>
<feature type="transmembrane region" description="Helical" evidence="3">
    <location>
        <begin position="2220"/>
        <end position="2245"/>
    </location>
</feature>
<dbReference type="InParanoid" id="Q23WT2"/>
<feature type="repeat" description="WD" evidence="1">
    <location>
        <begin position="505"/>
        <end position="546"/>
    </location>
</feature>
<evidence type="ECO:0000256" key="2">
    <source>
        <dbReference type="SAM" id="MobiDB-lite"/>
    </source>
</evidence>
<dbReference type="SUPFAM" id="SSF69322">
    <property type="entry name" value="Tricorn protease domain 2"/>
    <property type="match status" value="1"/>
</dbReference>
<feature type="region of interest" description="Disordered" evidence="2">
    <location>
        <begin position="2532"/>
        <end position="2557"/>
    </location>
</feature>
<keyword evidence="3" id="KW-0472">Membrane</keyword>
<keyword evidence="6" id="KW-1185">Reference proteome</keyword>
<dbReference type="PANTHER" id="PTHR11319">
    <property type="entry name" value="G PROTEIN-COUPLED RECEPTOR-RELATED"/>
    <property type="match status" value="1"/>
</dbReference>
<dbReference type="OrthoDB" id="326153at2759"/>
<dbReference type="GeneID" id="7841337"/>
<protein>
    <submittedName>
        <fullName evidence="5">Transmembrane protein, putative</fullName>
    </submittedName>
</protein>
<keyword evidence="4" id="KW-0732">Signal</keyword>
<feature type="transmembrane region" description="Helical" evidence="3">
    <location>
        <begin position="2309"/>
        <end position="2334"/>
    </location>
</feature>
<sequence>MNIKIFRAAKILRILLLSQFILRISKCILCDPKCTYCDSSNNCFQCQQGYKLNNFSGICESGCDEGNYFYEPSQSCLPGCPQGFEIDVNRKACRSINYCDQITYISGNQNFNQNTNSQIFKNLLIVSGKQNLTVNENYLSIYQIKNDDYGFYHDGILNGHDTSIISYTLLQEENLNNILISVSSNLIIAWDMEQGLMQGKINLTNTLYIDPYAYYLDQNILVLNYLNMNQFAIFNHKQWISSVLNSTNAPNEAEFFVLFSKVHPSPIVGYKIQFNNYLISYDQNDMVVKWNIENIQEYKIYQNFNYTISQVFTFPNNLNNNNSDFFIISFEENTQINIILNNNNTTLNYFATNHQSPISYIFFDKNIQSFQADIVQLISISQTELIIFSFNMIDMTFNQLISYQQQVFFAKILNDQVVIAIQNGLNIIQISQQKSNSQNFSFQNVLIAQLQASDLISDIQMMQNQQNTTYIIVGNQLTKYLINNQLSQSGNSTLTNILSKQQKYYKQHYGKVNGVVIDTSQNIYITYSSDGSFGIWDTIQNNKLNLKPLFFQLPPWCNSLQTCQNSILKALVISTGVLLSYYDNNIFITWNVSRYNSILRNTYQLPKTFMNSTNPQQALLRTKFLSNFTQSQITTIKQKCLELEYFQLTQKIVVNYFSLYLTIASLPNLNSTTINSPDTTIITQVYSPIQNQFIIITESTYMWQYLASGNSYTYNWPNFVPVPRRNFGVIQKSQFIVTQAGFSYFQNTGFNSIDNQVFNLIYSNLRVCSVFPFKDGISSISIVNNQLIFVGFVNGNLKVAQYVCSTFVYSTDKCNTQNTIFNPYLKKAYLFNYSKVIVVDLYSKTDTQLAYGHPTTNSVTVIQDSVNGNMISYSKENTQNLYKFNQKTQVATQFLNGHNASVDFVFLDTQNGVLISHATSLTDLKVIVWSYSYAFQLKVFLDIQIFNSQTPIISIVRAAFDQNRNQVLILTYQGTLFTFNYLNYQVSTQQLVPKGLEFYLDPIYLKFYVLYNLYYIQIRNYFTLKLENEIIVSSVLQNQKIIPSNKWITLISSNLITIIDRYKQVYQSTILCNLNCGDYKISDKLNLCFSYQRGNSDNIDVFDNVSGSYLYTINGQQDIDIGAIKLIAIDDVNYLLFIGKLTTYITVFFNYLTRQEVGYTFDNIFLFYGTTMNNQFNALSVADTSTYQSIEEQITSTFKFQDSYIVKTIDYYTSQNDGDIYYVDSYQIVRRYRIQDKMVKIICQLQVYRQIAYFNAYVYILTYTQLLKYSDDFQPISSSSQLNIYGNQILGNQSQFTIINTITLDSPLIQCQFVQQFSDILIITQSGTFTRYNYLNNTLIFQVSAGYYYSYYNLNFQFIILASSLNQDLEFYPYNSILQNFTIFQLTNVTYPNNQTLSKIFIDELYNNLYVVQANDRIIDIYSFQRSILNPSMNITKVNFIPYINTIYSVQLDIYIVSDQFPELVFMAQNTFLAVAYQNITGQNFDLYMIQITLLTSDDVVNYSFSIPIVNGIPQSSYFQNCLIQIQDPKANYQVENLLTNQQSYFSQFGYQSLGIQLKIFGSSFLYYNSLMQTLQAQVQYLGDNQNSNLIISNNFFSQNENEEINISNQNLILTSSPVKTLTGSDQQSIFDFRQNENILLSESQFSDLNNISIISYTNLFQDQISTIIEKNDLMNISSILIQNYVHQNQSSIQFQGTSLFITNSQLNKIICQECTGSFLQFVNSMSLQVLNCTFIQNVGYNGGSIAIIQSQGSQNLIKDSYFTKNIASSSGGAIYMVSSYLKLYNTTFTQNQAVIGGAIRYLNEKPQEFNTQYFQQNNVTFVKNIASIHSQNWGSYIQQLQNIFQVNNLQSGGFISIQFQLFDEENNLVYYDLDNCNNNQYTQDICIELSQIKLTLLSQDDSKVRVVGSYTSYHDEYIKLIQGFQIIGIQLIGNPLSTQYIYLQAEGLFQFFNISSNNLLLPIIQQTYQDQYSLYFRQCEIGEIFRLINSIYQCVQCDVGTYSLQTPSINEEQSCSNCPEQANYCYRSQMTLKEGYWKSANLSDNIYQCQTKTSCNGDQEKNYCVEGHYGPLCQYCDENGQIWPDKFQYDNKNECINCTQRSISTAIGQTLLISLILISYCVFNIISSFKASEKVIQAYYLRLMKLQCIARSGQNNEVNMAVKALTSYLQLFKIISIMTLNLPTIISIIPDLFGSPSSSAVITNACEIALLSSESMPHLYWKSLTMIISPILYILVLLIIYALLIHKKNNFTIKRSHLICSFVFLFQFVQPNIVQTLIAQISCEEFDGKKYIADDYTYECYSYQHVKFIMFLIGPGLAFYSVIYPSFILAIIYKSRKQLNNARIRLRYGYIYQDYNSKGFYWEYVKYTLKIAIILIQNFYSFSEPIYLDKYLQVILDKVPNQLRNSVYYKYFLNKADIHSQRVTQRAIQLWMIIYKKSKFYRHQSPSLIKSSYQDNSLKNLNSSSNQNSPTLLQKTIHTKYTQNSNNQLNSLFSEVDEVNIASSQRGHNVQKKYSIQFQEDRIIENSVLELSSNDKSQEQSQQEKNDQKQDETEISQEVIDIFSVTQIEIPNIQCNSNSKNITNDKN</sequence>
<dbReference type="RefSeq" id="XP_001021258.2">
    <property type="nucleotide sequence ID" value="XM_001021258.2"/>
</dbReference>
<gene>
    <name evidence="5" type="ORF">TTHERM_00777230</name>
</gene>
<evidence type="ECO:0000256" key="1">
    <source>
        <dbReference type="PROSITE-ProRule" id="PRU00221"/>
    </source>
</evidence>
<keyword evidence="1" id="KW-0853">WD repeat</keyword>
<dbReference type="InterPro" id="IPR006212">
    <property type="entry name" value="Furin_repeat"/>
</dbReference>
<dbReference type="SUPFAM" id="SSF51126">
    <property type="entry name" value="Pectin lyase-like"/>
    <property type="match status" value="1"/>
</dbReference>
<name>Q23WT2_TETTS</name>
<organism evidence="5 6">
    <name type="scientific">Tetrahymena thermophila (strain SB210)</name>
    <dbReference type="NCBI Taxonomy" id="312017"/>
    <lineage>
        <taxon>Eukaryota</taxon>
        <taxon>Sar</taxon>
        <taxon>Alveolata</taxon>
        <taxon>Ciliophora</taxon>
        <taxon>Intramacronucleata</taxon>
        <taxon>Oligohymenophorea</taxon>
        <taxon>Hymenostomatida</taxon>
        <taxon>Tetrahymenina</taxon>
        <taxon>Tetrahymenidae</taxon>
        <taxon>Tetrahymena</taxon>
    </lineage>
</organism>
<dbReference type="InterPro" id="IPR015943">
    <property type="entry name" value="WD40/YVTN_repeat-like_dom_sf"/>
</dbReference>
<evidence type="ECO:0000313" key="6">
    <source>
        <dbReference type="Proteomes" id="UP000009168"/>
    </source>
</evidence>
<keyword evidence="3" id="KW-1133">Transmembrane helix</keyword>
<accession>Q23WT2</accession>
<reference evidence="6" key="1">
    <citation type="journal article" date="2006" name="PLoS Biol.">
        <title>Macronuclear genome sequence of the ciliate Tetrahymena thermophila, a model eukaryote.</title>
        <authorList>
            <person name="Eisen J.A."/>
            <person name="Coyne R.S."/>
            <person name="Wu M."/>
            <person name="Wu D."/>
            <person name="Thiagarajan M."/>
            <person name="Wortman J.R."/>
            <person name="Badger J.H."/>
            <person name="Ren Q."/>
            <person name="Amedeo P."/>
            <person name="Jones K.M."/>
            <person name="Tallon L.J."/>
            <person name="Delcher A.L."/>
            <person name="Salzberg S.L."/>
            <person name="Silva J.C."/>
            <person name="Haas B.J."/>
            <person name="Majoros W.H."/>
            <person name="Farzad M."/>
            <person name="Carlton J.M."/>
            <person name="Smith R.K. Jr."/>
            <person name="Garg J."/>
            <person name="Pearlman R.E."/>
            <person name="Karrer K.M."/>
            <person name="Sun L."/>
            <person name="Manning G."/>
            <person name="Elde N.C."/>
            <person name="Turkewitz A.P."/>
            <person name="Asai D.J."/>
            <person name="Wilkes D.E."/>
            <person name="Wang Y."/>
            <person name="Cai H."/>
            <person name="Collins K."/>
            <person name="Stewart B.A."/>
            <person name="Lee S.R."/>
            <person name="Wilamowska K."/>
            <person name="Weinberg Z."/>
            <person name="Ruzzo W.L."/>
            <person name="Wloga D."/>
            <person name="Gaertig J."/>
            <person name="Frankel J."/>
            <person name="Tsao C.-C."/>
            <person name="Gorovsky M.A."/>
            <person name="Keeling P.J."/>
            <person name="Waller R.F."/>
            <person name="Patron N.J."/>
            <person name="Cherry J.M."/>
            <person name="Stover N.A."/>
            <person name="Krieger C.J."/>
            <person name="del Toro C."/>
            <person name="Ryder H.F."/>
            <person name="Williamson S.C."/>
            <person name="Barbeau R.A."/>
            <person name="Hamilton E.P."/>
            <person name="Orias E."/>
        </authorList>
    </citation>
    <scope>NUCLEOTIDE SEQUENCE [LARGE SCALE GENOMIC DNA]</scope>
    <source>
        <strain evidence="6">SB210</strain>
    </source>
</reference>
<dbReference type="HOGENOM" id="CLU_267920_0_0_1"/>
<feature type="transmembrane region" description="Helical" evidence="3">
    <location>
        <begin position="2107"/>
        <end position="2127"/>
    </location>
</feature>
<evidence type="ECO:0000256" key="3">
    <source>
        <dbReference type="SAM" id="Phobius"/>
    </source>
</evidence>
<dbReference type="InterPro" id="IPR011050">
    <property type="entry name" value="Pectin_lyase_fold/virulence"/>
</dbReference>
<keyword evidence="3 5" id="KW-0812">Transmembrane</keyword>
<dbReference type="EMBL" id="GG662606">
    <property type="protein sequence ID" value="EAS01013.2"/>
    <property type="molecule type" value="Genomic_DNA"/>
</dbReference>
<dbReference type="InterPro" id="IPR009030">
    <property type="entry name" value="Growth_fac_rcpt_cys_sf"/>
</dbReference>
<dbReference type="SUPFAM" id="SSF50978">
    <property type="entry name" value="WD40 repeat-like"/>
    <property type="match status" value="1"/>
</dbReference>
<dbReference type="InterPro" id="IPR036322">
    <property type="entry name" value="WD40_repeat_dom_sf"/>
</dbReference>
<feature type="transmembrane region" description="Helical" evidence="3">
    <location>
        <begin position="2257"/>
        <end position="2279"/>
    </location>
</feature>
<feature type="transmembrane region" description="Helical" evidence="3">
    <location>
        <begin position="2172"/>
        <end position="2190"/>
    </location>
</feature>
<dbReference type="Gene3D" id="2.130.10.10">
    <property type="entry name" value="YVTN repeat-like/Quinoprotein amine dehydrogenase"/>
    <property type="match status" value="1"/>
</dbReference>
<evidence type="ECO:0000313" key="5">
    <source>
        <dbReference type="EMBL" id="EAS01013.2"/>
    </source>
</evidence>
<feature type="signal peptide" evidence="4">
    <location>
        <begin position="1"/>
        <end position="27"/>
    </location>
</feature>
<dbReference type="PANTHER" id="PTHR11319:SF35">
    <property type="entry name" value="OUTER MEMBRANE PROTEIN PMPC-RELATED"/>
    <property type="match status" value="1"/>
</dbReference>
<dbReference type="PROSITE" id="PS50082">
    <property type="entry name" value="WD_REPEATS_2"/>
    <property type="match status" value="1"/>
</dbReference>
<dbReference type="KEGG" id="tet:TTHERM_00777230"/>
<proteinExistence type="predicted"/>
<dbReference type="InterPro" id="IPR001680">
    <property type="entry name" value="WD40_rpt"/>
</dbReference>
<feature type="chain" id="PRO_5004202140" evidence="4">
    <location>
        <begin position="28"/>
        <end position="2588"/>
    </location>
</feature>
<evidence type="ECO:0000256" key="4">
    <source>
        <dbReference type="SAM" id="SignalP"/>
    </source>
</evidence>
<dbReference type="Proteomes" id="UP000009168">
    <property type="component" value="Unassembled WGS sequence"/>
</dbReference>